<gene>
    <name evidence="2" type="ORF">SPRG_11347</name>
</gene>
<protein>
    <recommendedName>
        <fullName evidence="1">RUN domain-containing protein</fullName>
    </recommendedName>
</protein>
<dbReference type="PROSITE" id="PS50826">
    <property type="entry name" value="RUN"/>
    <property type="match status" value="1"/>
</dbReference>
<dbReference type="Pfam" id="PF02759">
    <property type="entry name" value="RUN"/>
    <property type="match status" value="1"/>
</dbReference>
<dbReference type="Gene3D" id="1.20.58.900">
    <property type="match status" value="1"/>
</dbReference>
<name>A0A067BZW1_SAPPC</name>
<proteinExistence type="predicted"/>
<evidence type="ECO:0000259" key="1">
    <source>
        <dbReference type="PROSITE" id="PS50826"/>
    </source>
</evidence>
<keyword evidence="3" id="KW-1185">Reference proteome</keyword>
<dbReference type="GO" id="GO:0016020">
    <property type="term" value="C:membrane"/>
    <property type="evidence" value="ECO:0007669"/>
    <property type="project" value="InterPro"/>
</dbReference>
<feature type="domain" description="RUN" evidence="1">
    <location>
        <begin position="421"/>
        <end position="551"/>
    </location>
</feature>
<organism evidence="2 3">
    <name type="scientific">Saprolegnia parasitica (strain CBS 223.65)</name>
    <dbReference type="NCBI Taxonomy" id="695850"/>
    <lineage>
        <taxon>Eukaryota</taxon>
        <taxon>Sar</taxon>
        <taxon>Stramenopiles</taxon>
        <taxon>Oomycota</taxon>
        <taxon>Saprolegniomycetes</taxon>
        <taxon>Saprolegniales</taxon>
        <taxon>Saprolegniaceae</taxon>
        <taxon>Saprolegnia</taxon>
    </lineage>
</organism>
<reference evidence="2 3" key="1">
    <citation type="journal article" date="2013" name="PLoS Genet.">
        <title>Distinctive expansion of potential virulence genes in the genome of the oomycete fish pathogen Saprolegnia parasitica.</title>
        <authorList>
            <person name="Jiang R.H."/>
            <person name="de Bruijn I."/>
            <person name="Haas B.J."/>
            <person name="Belmonte R."/>
            <person name="Lobach L."/>
            <person name="Christie J."/>
            <person name="van den Ackerveken G."/>
            <person name="Bottin A."/>
            <person name="Bulone V."/>
            <person name="Diaz-Moreno S.M."/>
            <person name="Dumas B."/>
            <person name="Fan L."/>
            <person name="Gaulin E."/>
            <person name="Govers F."/>
            <person name="Grenville-Briggs L.J."/>
            <person name="Horner N.R."/>
            <person name="Levin J.Z."/>
            <person name="Mammella M."/>
            <person name="Meijer H.J."/>
            <person name="Morris P."/>
            <person name="Nusbaum C."/>
            <person name="Oome S."/>
            <person name="Phillips A.J."/>
            <person name="van Rooyen D."/>
            <person name="Rzeszutek E."/>
            <person name="Saraiva M."/>
            <person name="Secombes C.J."/>
            <person name="Seidl M.F."/>
            <person name="Snel B."/>
            <person name="Stassen J.H."/>
            <person name="Sykes S."/>
            <person name="Tripathy S."/>
            <person name="van den Berg H."/>
            <person name="Vega-Arreguin J.C."/>
            <person name="Wawra S."/>
            <person name="Young S.K."/>
            <person name="Zeng Q."/>
            <person name="Dieguez-Uribeondo J."/>
            <person name="Russ C."/>
            <person name="Tyler B.M."/>
            <person name="van West P."/>
        </authorList>
    </citation>
    <scope>NUCLEOTIDE SEQUENCE [LARGE SCALE GENOMIC DNA]</scope>
    <source>
        <strain evidence="2 3">CBS 223.65</strain>
    </source>
</reference>
<dbReference type="Proteomes" id="UP000030745">
    <property type="component" value="Unassembled WGS sequence"/>
</dbReference>
<dbReference type="AlphaFoldDB" id="A0A067BZW1"/>
<evidence type="ECO:0000313" key="2">
    <source>
        <dbReference type="EMBL" id="KDO22395.1"/>
    </source>
</evidence>
<dbReference type="KEGG" id="spar:SPRG_11347"/>
<dbReference type="SUPFAM" id="SSF140741">
    <property type="entry name" value="RUN domain-like"/>
    <property type="match status" value="1"/>
</dbReference>
<dbReference type="RefSeq" id="XP_012206918.1">
    <property type="nucleotide sequence ID" value="XM_012351528.1"/>
</dbReference>
<dbReference type="OrthoDB" id="5582218at2759"/>
<dbReference type="OMA" id="FHDTERS"/>
<sequence>MRFDVASACLMLGLALMPPALVVAGTEVLIAILSFVLLASLQSAYELLATFQSHLSSVHLLYVLGKQHEKRRPNLLDAGFRPDAVRKLPPAAYLHTTYGLDTSIAEELGTLINIVVRDNVASWYKQLTNDDAFLTGVKLILCDILGTVAQRCMQHLQYHSAMALATDAVELVRLHLAAFRDMYATLAAAHPIEFDEQDNVDARRRRVLEYVRHTHTPTLHRGCHDSGYLKHLSLQLLTVCRPDANPRRDHSTLFSLGALTSHFLAEMIAKCILEPMLAYSEPKHMNSPIGQPYAASTTKRYAKWDEGDLAKLWPELDASSSMLLTTWTAEPPPVLLRSNTSSSGTTSVTKKKTSPLPSLMKMKARFRRLHSTNNSSSKSLAHEPCVDASASSAGDAVVATLTSAVDAMVRLLQGSSEARASGRSAELHALLSALEKVLLFGLQPSATYWTYLTEARPEITFWKPRIDVVLSLPSATPSHDLCCARGLQWLLLGLEDGELWAYFTAFTLTTSLTEIYYEPYAILRDKAAMESVLQALFRLSAYSWESDLGSVLGRPDTAPADGSMVLDAACEIERYLPLQGWVKSSDKRKRINVLPSSEWVWTSEWQLEGDWQYAKLSKDGFHDTERSLDCVRRRKWVRERCTRQYVLAPGRQVPLLRCLICMF</sequence>
<dbReference type="InterPro" id="IPR037213">
    <property type="entry name" value="Run_dom_sf"/>
</dbReference>
<evidence type="ECO:0000313" key="3">
    <source>
        <dbReference type="Proteomes" id="UP000030745"/>
    </source>
</evidence>
<dbReference type="InterPro" id="IPR003114">
    <property type="entry name" value="Phox_assoc"/>
</dbReference>
<dbReference type="Pfam" id="PF02194">
    <property type="entry name" value="PXA"/>
    <property type="match status" value="1"/>
</dbReference>
<dbReference type="InterPro" id="IPR006614">
    <property type="entry name" value="Peroxin/Ferlin"/>
</dbReference>
<dbReference type="InterPro" id="IPR004012">
    <property type="entry name" value="Run_dom"/>
</dbReference>
<dbReference type="SMART" id="SM00694">
    <property type="entry name" value="DysFC"/>
    <property type="match status" value="1"/>
</dbReference>
<dbReference type="GeneID" id="24133391"/>
<dbReference type="VEuPathDB" id="FungiDB:SPRG_11347"/>
<accession>A0A067BZW1</accession>
<dbReference type="EMBL" id="KK583269">
    <property type="protein sequence ID" value="KDO22395.1"/>
    <property type="molecule type" value="Genomic_DNA"/>
</dbReference>